<dbReference type="EMBL" id="JAAIUW010000005">
    <property type="protein sequence ID" value="KAF7830342.1"/>
    <property type="molecule type" value="Genomic_DNA"/>
</dbReference>
<organism evidence="2 3">
    <name type="scientific">Senna tora</name>
    <dbReference type="NCBI Taxonomy" id="362788"/>
    <lineage>
        <taxon>Eukaryota</taxon>
        <taxon>Viridiplantae</taxon>
        <taxon>Streptophyta</taxon>
        <taxon>Embryophyta</taxon>
        <taxon>Tracheophyta</taxon>
        <taxon>Spermatophyta</taxon>
        <taxon>Magnoliopsida</taxon>
        <taxon>eudicotyledons</taxon>
        <taxon>Gunneridae</taxon>
        <taxon>Pentapetalae</taxon>
        <taxon>rosids</taxon>
        <taxon>fabids</taxon>
        <taxon>Fabales</taxon>
        <taxon>Fabaceae</taxon>
        <taxon>Caesalpinioideae</taxon>
        <taxon>Cassia clade</taxon>
        <taxon>Senna</taxon>
    </lineage>
</organism>
<comment type="caution">
    <text evidence="2">The sequence shown here is derived from an EMBL/GenBank/DDBJ whole genome shotgun (WGS) entry which is preliminary data.</text>
</comment>
<reference evidence="2" key="1">
    <citation type="submission" date="2020-09" db="EMBL/GenBank/DDBJ databases">
        <title>Genome-Enabled Discovery of Anthraquinone Biosynthesis in Senna tora.</title>
        <authorList>
            <person name="Kang S.-H."/>
            <person name="Pandey R.P."/>
            <person name="Lee C.-M."/>
            <person name="Sim J.-S."/>
            <person name="Jeong J.-T."/>
            <person name="Choi B.-S."/>
            <person name="Jung M."/>
            <person name="Ginzburg D."/>
            <person name="Zhao K."/>
            <person name="Won S.Y."/>
            <person name="Oh T.-J."/>
            <person name="Yu Y."/>
            <person name="Kim N.-H."/>
            <person name="Lee O.R."/>
            <person name="Lee T.-H."/>
            <person name="Bashyal P."/>
            <person name="Kim T.-S."/>
            <person name="Lee W.-H."/>
            <person name="Kawkins C."/>
            <person name="Kim C.-K."/>
            <person name="Kim J.S."/>
            <person name="Ahn B.O."/>
            <person name="Rhee S.Y."/>
            <person name="Sohng J.K."/>
        </authorList>
    </citation>
    <scope>NUCLEOTIDE SEQUENCE</scope>
    <source>
        <tissue evidence="2">Leaf</tissue>
    </source>
</reference>
<evidence type="ECO:0000313" key="2">
    <source>
        <dbReference type="EMBL" id="KAF7830342.1"/>
    </source>
</evidence>
<gene>
    <name evidence="2" type="ORF">G2W53_012675</name>
</gene>
<dbReference type="AlphaFoldDB" id="A0A834TY03"/>
<feature type="region of interest" description="Disordered" evidence="1">
    <location>
        <begin position="1"/>
        <end position="20"/>
    </location>
</feature>
<proteinExistence type="predicted"/>
<accession>A0A834TY03</accession>
<keyword evidence="3" id="KW-1185">Reference proteome</keyword>
<dbReference type="Proteomes" id="UP000634136">
    <property type="component" value="Unassembled WGS sequence"/>
</dbReference>
<evidence type="ECO:0000256" key="1">
    <source>
        <dbReference type="SAM" id="MobiDB-lite"/>
    </source>
</evidence>
<sequence>MGHNDMEINQLEPDMSKLAS</sequence>
<evidence type="ECO:0000313" key="3">
    <source>
        <dbReference type="Proteomes" id="UP000634136"/>
    </source>
</evidence>
<name>A0A834TY03_9FABA</name>
<protein>
    <submittedName>
        <fullName evidence="2">Uncharacterized protein</fullName>
    </submittedName>
</protein>